<dbReference type="EMBL" id="CAJOBH010008121">
    <property type="protein sequence ID" value="CAF4103887.1"/>
    <property type="molecule type" value="Genomic_DNA"/>
</dbReference>
<dbReference type="GO" id="GO:0003924">
    <property type="term" value="F:GTPase activity"/>
    <property type="evidence" value="ECO:0007669"/>
    <property type="project" value="InterPro"/>
</dbReference>
<dbReference type="InterPro" id="IPR027417">
    <property type="entry name" value="P-loop_NTPase"/>
</dbReference>
<dbReference type="Proteomes" id="UP000676336">
    <property type="component" value="Unassembled WGS sequence"/>
</dbReference>
<dbReference type="Proteomes" id="UP000681720">
    <property type="component" value="Unassembled WGS sequence"/>
</dbReference>
<dbReference type="PANTHER" id="PTHR47978">
    <property type="match status" value="1"/>
</dbReference>
<comment type="caution">
    <text evidence="4">The sequence shown here is derived from an EMBL/GenBank/DDBJ whole genome shotgun (WGS) entry which is preliminary data.</text>
</comment>
<organism evidence="4 6">
    <name type="scientific">Rotaria magnacalcarata</name>
    <dbReference type="NCBI Taxonomy" id="392030"/>
    <lineage>
        <taxon>Eukaryota</taxon>
        <taxon>Metazoa</taxon>
        <taxon>Spiralia</taxon>
        <taxon>Gnathifera</taxon>
        <taxon>Rotifera</taxon>
        <taxon>Eurotatoria</taxon>
        <taxon>Bdelloidea</taxon>
        <taxon>Philodinida</taxon>
        <taxon>Philodinidae</taxon>
        <taxon>Rotaria</taxon>
    </lineage>
</organism>
<evidence type="ECO:0000256" key="2">
    <source>
        <dbReference type="ARBA" id="ARBA00022741"/>
    </source>
</evidence>
<dbReference type="Gene3D" id="3.40.50.300">
    <property type="entry name" value="P-loop containing nucleotide triphosphate hydrolases"/>
    <property type="match status" value="1"/>
</dbReference>
<dbReference type="GO" id="GO:0005525">
    <property type="term" value="F:GTP binding"/>
    <property type="evidence" value="ECO:0007669"/>
    <property type="project" value="InterPro"/>
</dbReference>
<reference evidence="4" key="1">
    <citation type="submission" date="2021-02" db="EMBL/GenBank/DDBJ databases">
        <authorList>
            <person name="Nowell W R."/>
        </authorList>
    </citation>
    <scope>NUCLEOTIDE SEQUENCE</scope>
</reference>
<evidence type="ECO:0000313" key="5">
    <source>
        <dbReference type="EMBL" id="CAF5015553.1"/>
    </source>
</evidence>
<accession>A0A8S2QGF5</accession>
<evidence type="ECO:0000313" key="6">
    <source>
        <dbReference type="Proteomes" id="UP000681967"/>
    </source>
</evidence>
<dbReference type="Pfam" id="PF00071">
    <property type="entry name" value="Ras"/>
    <property type="match status" value="1"/>
</dbReference>
<dbReference type="InterPro" id="IPR001806">
    <property type="entry name" value="Small_GTPase"/>
</dbReference>
<sequence length="230" mass="27458">MFYENAEFQLASFHVKNQNNNASIGNKSHTEENRYLHKQFIINIVLIGDKNIGKSRLIKNFLENIFHRRKSFKNHHNSFNIIYQRNEQSNEEKLHLKFHSINLTYQTENNFMSICSLADCLLFVYDINNQISFNHLIDRCLPLIQSEHIFSYSLIGIKHRGSLRQVSHSQVDELIKKFKLFYYEIKSSSSYEDLLKEILDNYFDKKFKTTNGFNMIKSFNKLCNIYRSYL</sequence>
<evidence type="ECO:0000313" key="4">
    <source>
        <dbReference type="EMBL" id="CAF4103887.1"/>
    </source>
</evidence>
<dbReference type="SMART" id="SM00175">
    <property type="entry name" value="RAB"/>
    <property type="match status" value="1"/>
</dbReference>
<dbReference type="Proteomes" id="UP000681967">
    <property type="component" value="Unassembled WGS sequence"/>
</dbReference>
<dbReference type="EMBL" id="CAJOBJ010212961">
    <property type="protein sequence ID" value="CAF5015553.1"/>
    <property type="molecule type" value="Genomic_DNA"/>
</dbReference>
<keyword evidence="2" id="KW-0547">Nucleotide-binding</keyword>
<gene>
    <name evidence="4" type="ORF">BYL167_LOCUS19256</name>
    <name evidence="5" type="ORF">GIL414_LOCUS58112</name>
    <name evidence="3" type="ORF">SMN809_LOCUS7797</name>
</gene>
<dbReference type="AlphaFoldDB" id="A0A8S2QGF5"/>
<dbReference type="EMBL" id="CAJOBI010002316">
    <property type="protein sequence ID" value="CAF3923478.1"/>
    <property type="molecule type" value="Genomic_DNA"/>
</dbReference>
<evidence type="ECO:0000313" key="3">
    <source>
        <dbReference type="EMBL" id="CAF3923478.1"/>
    </source>
</evidence>
<evidence type="ECO:0000256" key="1">
    <source>
        <dbReference type="ARBA" id="ARBA00006270"/>
    </source>
</evidence>
<dbReference type="PROSITE" id="PS51419">
    <property type="entry name" value="RAB"/>
    <property type="match status" value="1"/>
</dbReference>
<protein>
    <submittedName>
        <fullName evidence="4">Uncharacterized protein</fullName>
    </submittedName>
</protein>
<comment type="similarity">
    <text evidence="1">Belongs to the small GTPase superfamily. Rab family.</text>
</comment>
<name>A0A8S2QGF5_9BILA</name>
<dbReference type="SUPFAM" id="SSF52540">
    <property type="entry name" value="P-loop containing nucleoside triphosphate hydrolases"/>
    <property type="match status" value="1"/>
</dbReference>
<proteinExistence type="inferred from homology"/>